<dbReference type="GO" id="GO:0030126">
    <property type="term" value="C:COPI vesicle coat"/>
    <property type="evidence" value="ECO:0007669"/>
    <property type="project" value="TreeGrafter"/>
</dbReference>
<feature type="compositionally biased region" description="Acidic residues" evidence="15">
    <location>
        <begin position="984"/>
        <end position="1001"/>
    </location>
</feature>
<evidence type="ECO:0000256" key="4">
    <source>
        <dbReference type="ARBA" id="ARBA00022448"/>
    </source>
</evidence>
<dbReference type="CDD" id="cd22947">
    <property type="entry name" value="Coatomer_WDAD_beta-like"/>
    <property type="match status" value="1"/>
</dbReference>
<keyword evidence="8" id="KW-0931">ER-Golgi transport</keyword>
<evidence type="ECO:0000256" key="14">
    <source>
        <dbReference type="PROSITE-ProRule" id="PRU00221"/>
    </source>
</evidence>
<keyword evidence="10" id="KW-0333">Golgi apparatus</keyword>
<dbReference type="Pfam" id="PF00400">
    <property type="entry name" value="WD40"/>
    <property type="match status" value="6"/>
</dbReference>
<feature type="region of interest" description="Disordered" evidence="15">
    <location>
        <begin position="916"/>
        <end position="1023"/>
    </location>
</feature>
<feature type="repeat" description="WD" evidence="14">
    <location>
        <begin position="138"/>
        <end position="180"/>
    </location>
</feature>
<dbReference type="InterPro" id="IPR036322">
    <property type="entry name" value="WD40_repeat_dom_sf"/>
</dbReference>
<evidence type="ECO:0000256" key="1">
    <source>
        <dbReference type="ARBA" id="ARBA00004255"/>
    </source>
</evidence>
<feature type="domain" description="COPA/B second beta-propeller" evidence="16">
    <location>
        <begin position="326"/>
        <end position="588"/>
    </location>
</feature>
<keyword evidence="18" id="KW-1185">Reference proteome</keyword>
<dbReference type="PRINTS" id="PR00320">
    <property type="entry name" value="GPROTEINBRPT"/>
</dbReference>
<reference evidence="19" key="2">
    <citation type="submission" date="2018-12" db="UniProtKB">
        <authorList>
            <consortium name="WormBaseParasite"/>
        </authorList>
    </citation>
    <scope>IDENTIFICATION</scope>
    <source>
        <strain evidence="19">Puerto Rican</strain>
    </source>
</reference>
<dbReference type="InterPro" id="IPR020472">
    <property type="entry name" value="WD40_PAC1"/>
</dbReference>
<evidence type="ECO:0000256" key="2">
    <source>
        <dbReference type="ARBA" id="ARBA00004347"/>
    </source>
</evidence>
<keyword evidence="6 14" id="KW-0853">WD repeat</keyword>
<dbReference type="CDD" id="cd00200">
    <property type="entry name" value="WD40"/>
    <property type="match status" value="1"/>
</dbReference>
<comment type="similarity">
    <text evidence="3">Belongs to the WD repeat COPB2 family.</text>
</comment>
<evidence type="ECO:0000259" key="16">
    <source>
        <dbReference type="Pfam" id="PF04053"/>
    </source>
</evidence>
<dbReference type="SMART" id="SM00320">
    <property type="entry name" value="WD40"/>
    <property type="match status" value="6"/>
</dbReference>
<evidence type="ECO:0000256" key="12">
    <source>
        <dbReference type="ARBA" id="ARBA00023329"/>
    </source>
</evidence>
<dbReference type="InterPro" id="IPR050844">
    <property type="entry name" value="Coatomer_complex_subunit"/>
</dbReference>
<evidence type="ECO:0000256" key="5">
    <source>
        <dbReference type="ARBA" id="ARBA00022490"/>
    </source>
</evidence>
<dbReference type="Gene3D" id="1.25.40.470">
    <property type="match status" value="1"/>
</dbReference>
<keyword evidence="9" id="KW-0653">Protein transport</keyword>
<proteinExistence type="inferred from homology"/>
<dbReference type="SUPFAM" id="SSF63829">
    <property type="entry name" value="Calcium-dependent phosphotriesterase"/>
    <property type="match status" value="1"/>
</dbReference>
<dbReference type="PROSITE" id="PS50082">
    <property type="entry name" value="WD_REPEATS_2"/>
    <property type="match status" value="4"/>
</dbReference>
<name>A0A3Q0KCM5_SCHMA</name>
<dbReference type="PIRSF" id="PIRSF005567">
    <property type="entry name" value="Coatomer_beta'_subunit"/>
    <property type="match status" value="1"/>
</dbReference>
<dbReference type="PROSITE" id="PS50294">
    <property type="entry name" value="WD_REPEATS_REGION"/>
    <property type="match status" value="4"/>
</dbReference>
<dbReference type="FunFam" id="1.25.40.470:FF:000001">
    <property type="entry name" value="Coatomer subunit beta"/>
    <property type="match status" value="1"/>
</dbReference>
<dbReference type="WBParaSite" id="Smp_015090.1">
    <property type="protein sequence ID" value="Smp_015090.1"/>
    <property type="gene ID" value="Smp_015090"/>
</dbReference>
<dbReference type="InterPro" id="IPR001680">
    <property type="entry name" value="WD40_rpt"/>
</dbReference>
<dbReference type="InterPro" id="IPR016453">
    <property type="entry name" value="COPB2"/>
</dbReference>
<evidence type="ECO:0000256" key="8">
    <source>
        <dbReference type="ARBA" id="ARBA00022892"/>
    </source>
</evidence>
<feature type="domain" description="COPA/B TPR" evidence="17">
    <location>
        <begin position="605"/>
        <end position="788"/>
    </location>
</feature>
<evidence type="ECO:0000256" key="3">
    <source>
        <dbReference type="ARBA" id="ARBA00010844"/>
    </source>
</evidence>
<dbReference type="InterPro" id="IPR006692">
    <property type="entry name" value="Beta-prop_COPA/B_2nd"/>
</dbReference>
<evidence type="ECO:0000256" key="15">
    <source>
        <dbReference type="SAM" id="MobiDB-lite"/>
    </source>
</evidence>
<evidence type="ECO:0000256" key="6">
    <source>
        <dbReference type="ARBA" id="ARBA00022574"/>
    </source>
</evidence>
<evidence type="ECO:0000256" key="11">
    <source>
        <dbReference type="ARBA" id="ARBA00023136"/>
    </source>
</evidence>
<dbReference type="FunFam" id="2.130.10.10:FF:000008">
    <property type="entry name" value="Coatomer subunit beta"/>
    <property type="match status" value="1"/>
</dbReference>
<reference evidence="18" key="1">
    <citation type="journal article" date="2012" name="PLoS Negl. Trop. Dis.">
        <title>A systematically improved high quality genome and transcriptome of the human blood fluke Schistosoma mansoni.</title>
        <authorList>
            <person name="Protasio A.V."/>
            <person name="Tsai I.J."/>
            <person name="Babbage A."/>
            <person name="Nichol S."/>
            <person name="Hunt M."/>
            <person name="Aslett M.A."/>
            <person name="De Silva N."/>
            <person name="Velarde G.S."/>
            <person name="Anderson T.J."/>
            <person name="Clark R.C."/>
            <person name="Davidson C."/>
            <person name="Dillon G.P."/>
            <person name="Holroyd N.E."/>
            <person name="LoVerde P.T."/>
            <person name="Lloyd C."/>
            <person name="McQuillan J."/>
            <person name="Oliveira G."/>
            <person name="Otto T.D."/>
            <person name="Parker-Manuel S.J."/>
            <person name="Quail M.A."/>
            <person name="Wilson R.A."/>
            <person name="Zerlotini A."/>
            <person name="Dunne D.W."/>
            <person name="Berriman M."/>
        </authorList>
    </citation>
    <scope>NUCLEOTIDE SEQUENCE [LARGE SCALE GENOMIC DNA]</scope>
    <source>
        <strain evidence="18">Puerto Rican</strain>
    </source>
</reference>
<feature type="repeat" description="WD" evidence="14">
    <location>
        <begin position="225"/>
        <end position="266"/>
    </location>
</feature>
<protein>
    <recommendedName>
        <fullName evidence="13">Beta'-coat protein</fullName>
    </recommendedName>
</protein>
<comment type="subcellular location">
    <subcellularLocation>
        <location evidence="2">Cytoplasmic vesicle</location>
        <location evidence="2">COPI-coated vesicle membrane</location>
        <topology evidence="2">Peripheral membrane protein</topology>
        <orientation evidence="2">Cytoplasmic side</orientation>
    </subcellularLocation>
    <subcellularLocation>
        <location evidence="1">Golgi apparatus membrane</location>
        <topology evidence="1">Peripheral membrane protein</topology>
        <orientation evidence="1">Cytoplasmic side</orientation>
    </subcellularLocation>
</comment>
<dbReference type="GO" id="GO:0006891">
    <property type="term" value="P:intra-Golgi vesicle-mediated transport"/>
    <property type="evidence" value="ECO:0007669"/>
    <property type="project" value="TreeGrafter"/>
</dbReference>
<feature type="compositionally biased region" description="Acidic residues" evidence="15">
    <location>
        <begin position="937"/>
        <end position="969"/>
    </location>
</feature>
<dbReference type="Gene3D" id="2.130.10.10">
    <property type="entry name" value="YVTN repeat-like/Quinoprotein amine dehydrogenase"/>
    <property type="match status" value="1"/>
</dbReference>
<dbReference type="GO" id="GO:0006888">
    <property type="term" value="P:endoplasmic reticulum to Golgi vesicle-mediated transport"/>
    <property type="evidence" value="ECO:0007669"/>
    <property type="project" value="TreeGrafter"/>
</dbReference>
<dbReference type="Proteomes" id="UP000008854">
    <property type="component" value="Unassembled WGS sequence"/>
</dbReference>
<dbReference type="GO" id="GO:0006886">
    <property type="term" value="P:intracellular protein transport"/>
    <property type="evidence" value="ECO:0007669"/>
    <property type="project" value="InterPro"/>
</dbReference>
<feature type="repeat" description="WD" evidence="14">
    <location>
        <begin position="95"/>
        <end position="127"/>
    </location>
</feature>
<dbReference type="PANTHER" id="PTHR19876:SF2">
    <property type="entry name" value="COATOMER SUBUNIT BETA"/>
    <property type="match status" value="1"/>
</dbReference>
<dbReference type="FunCoup" id="A0A3Q0KCM5">
    <property type="interactions" value="2357"/>
</dbReference>
<dbReference type="InParanoid" id="A0A3Q0KCM5"/>
<dbReference type="SUPFAM" id="SSF50978">
    <property type="entry name" value="WD40 repeat-like"/>
    <property type="match status" value="1"/>
</dbReference>
<keyword evidence="11" id="KW-0472">Membrane</keyword>
<dbReference type="Pfam" id="PF23953">
    <property type="entry name" value="TPR_COPA_B"/>
    <property type="match status" value="1"/>
</dbReference>
<evidence type="ECO:0000256" key="13">
    <source>
        <dbReference type="ARBA" id="ARBA00032920"/>
    </source>
</evidence>
<evidence type="ECO:0000313" key="19">
    <source>
        <dbReference type="WBParaSite" id="Smp_015090.1"/>
    </source>
</evidence>
<keyword evidence="5" id="KW-0963">Cytoplasm</keyword>
<dbReference type="ExpressionAtlas" id="A0A3Q0KCM5">
    <property type="expression patterns" value="baseline"/>
</dbReference>
<evidence type="ECO:0000256" key="10">
    <source>
        <dbReference type="ARBA" id="ARBA00023034"/>
    </source>
</evidence>
<keyword evidence="7" id="KW-0677">Repeat</keyword>
<dbReference type="GO" id="GO:0000139">
    <property type="term" value="C:Golgi membrane"/>
    <property type="evidence" value="ECO:0007669"/>
    <property type="project" value="UniProtKB-SubCell"/>
</dbReference>
<accession>A0A3Q0KCM5</accession>
<dbReference type="Pfam" id="PF04053">
    <property type="entry name" value="B-prop_COPA_B_2nd"/>
    <property type="match status" value="1"/>
</dbReference>
<evidence type="ECO:0000256" key="7">
    <source>
        <dbReference type="ARBA" id="ARBA00022737"/>
    </source>
</evidence>
<evidence type="ECO:0000259" key="17">
    <source>
        <dbReference type="Pfam" id="PF23953"/>
    </source>
</evidence>
<keyword evidence="4" id="KW-0813">Transport</keyword>
<dbReference type="InterPro" id="IPR056176">
    <property type="entry name" value="TPR_COPA_B"/>
</dbReference>
<dbReference type="GO" id="GO:0006890">
    <property type="term" value="P:retrograde vesicle-mediated transport, Golgi to endoplasmic reticulum"/>
    <property type="evidence" value="ECO:0007669"/>
    <property type="project" value="TreeGrafter"/>
</dbReference>
<dbReference type="GO" id="GO:0005198">
    <property type="term" value="F:structural molecule activity"/>
    <property type="evidence" value="ECO:0007669"/>
    <property type="project" value="InterPro"/>
</dbReference>
<dbReference type="AlphaFoldDB" id="A0A3Q0KCM5"/>
<keyword evidence="12" id="KW-0968">Cytoplasmic vesicle</keyword>
<dbReference type="STRING" id="6183.A0A3Q0KCM5"/>
<feature type="repeat" description="WD" evidence="14">
    <location>
        <begin position="181"/>
        <end position="224"/>
    </location>
</feature>
<dbReference type="InterPro" id="IPR015943">
    <property type="entry name" value="WD40/YVTN_repeat-like_dom_sf"/>
</dbReference>
<evidence type="ECO:0000313" key="18">
    <source>
        <dbReference type="Proteomes" id="UP000008854"/>
    </source>
</evidence>
<dbReference type="PANTHER" id="PTHR19876">
    <property type="entry name" value="COATOMER"/>
    <property type="match status" value="1"/>
</dbReference>
<sequence length="1023" mass="115776">MPMKLDIKRKLLSRSDRVKSVDLHSTEPWICAALYNGNVHIWNIEAQQLIKTIEVCTSPVRAAKFVARKNWIVTGSDDMQLRVFNYNTLERIQQIEAHSDYIRSIAVHPTQPFILTCSDDMLIRLWDWENNWTCAQVFEGHNHYVMHLAFNPKDNNTFASASLDHTVKVWSLGSGTPNFTLEGHERGVNCVDYSTSGDKPYLASGSDDRTVKIWDYQTKACVQTLEGHAQNISSVLFHPELPIILTGSEDGTVRFWHANTYRLESTLNYGLERVWTMTCQRGKQIVGIGYDEGTVAISLGRDEPAMSMDASGKLVCARHSELVQANLRSLNFSGEGSEMIQDGERLPVTFKDMGTCEIYPQIIEHNANGRYVVVYGDGEYIVYTAMALRNKTFGQGLEFVWCQSDAGVYAVRESNAVVKVYKQMKEVRTFKLDYGAEQIFGGYLLGVRSLTGLTFYDWLTGRIIRRIDNNPKGVYWNESGQLVALCTNDTFFILRYLADAVPDSNLSTINNNHEDIDGYEKAFQLVPNGEVSSQVLNGRWFGDAFIFTTQGNRLCYFVGGEVVTLALLDRPMYLLGYLAKENRLILGDRDLQIVSYTLLLSVLEYETAVLRGDFTTADAILPNISKDQYTKIAQFLEKQGYRTQAMRVTTDMDHKFELALQLGDFELCQQIAMDGDAKTNEAKWKQLAEAACKACKFKYAEQYLSRTDDYASLMLLATSSGNRKLLEWIGKEAATKGNDNIAFLARFLVTDLEGCLELLTNAKRFPEAAFFARTYLPSYMPEIVEQWRNWLDKSNKASAKIANSLANPKDYPNLFPDLEEALSTEKWLKGDREARLNLPASAYPTQQLPGDRDLHAEMQNKPIPMQPSLFDDNLPFNANLIPTTTISHDDYVPTIEEQQQETISSPVVVASTILQSKSNNRNDSGDSELDSVKLIGDEEEDEEEEEEDEEELDEDIDDDDDDNNEEENNNNDQLDLDKEHVESWYDDDDDDDDDDDSDDNFVDAKPRSGLNNEAKTTLLGKGK</sequence>
<organism evidence="18 19">
    <name type="scientific">Schistosoma mansoni</name>
    <name type="common">Blood fluke</name>
    <dbReference type="NCBI Taxonomy" id="6183"/>
    <lineage>
        <taxon>Eukaryota</taxon>
        <taxon>Metazoa</taxon>
        <taxon>Spiralia</taxon>
        <taxon>Lophotrochozoa</taxon>
        <taxon>Platyhelminthes</taxon>
        <taxon>Trematoda</taxon>
        <taxon>Digenea</taxon>
        <taxon>Strigeidida</taxon>
        <taxon>Schistosomatoidea</taxon>
        <taxon>Schistosomatidae</taxon>
        <taxon>Schistosoma</taxon>
    </lineage>
</organism>
<evidence type="ECO:0000256" key="9">
    <source>
        <dbReference type="ARBA" id="ARBA00022927"/>
    </source>
</evidence>